<dbReference type="AlphaFoldDB" id="A0A183DAG1"/>
<sequence length="239" mass="25509">MYRQPTAIESGFYQVPEAPQPVHLPPAAIPIVPPQGTVFFAPPWYYPSGMPQTVFIAQPPNMSFESNLMEGPSNDYCSLQEGPTPDTLAADSMCYTPAPLPVSLSPFQPVPVLNPYVRANPVFIVQQPFVAPPTTLNPCMPALAAPQPLCPKLNVLSPPSKQYQPWSTATVTAPTMLKSLPVEENNSATNNNIAFSQTTLTSGYVSATETGSEKTVQRFSGEPVTVGGSKTLGAAQKCA</sequence>
<dbReference type="OrthoDB" id="410307at2759"/>
<reference evidence="3" key="1">
    <citation type="submission" date="2016-06" db="UniProtKB">
        <authorList>
            <consortium name="WormBaseParasite"/>
        </authorList>
    </citation>
    <scope>IDENTIFICATION</scope>
</reference>
<proteinExistence type="predicted"/>
<name>A0A183DAG1_9BILA</name>
<keyword evidence="2" id="KW-1185">Reference proteome</keyword>
<evidence type="ECO:0000313" key="1">
    <source>
        <dbReference type="EMBL" id="VDK51829.1"/>
    </source>
</evidence>
<dbReference type="EMBL" id="UYRT01012427">
    <property type="protein sequence ID" value="VDK51829.1"/>
    <property type="molecule type" value="Genomic_DNA"/>
</dbReference>
<dbReference type="Proteomes" id="UP000271098">
    <property type="component" value="Unassembled WGS sequence"/>
</dbReference>
<evidence type="ECO:0000313" key="2">
    <source>
        <dbReference type="Proteomes" id="UP000271098"/>
    </source>
</evidence>
<dbReference type="WBParaSite" id="GPUH_0000571001-mRNA-1">
    <property type="protein sequence ID" value="GPUH_0000571001-mRNA-1"/>
    <property type="gene ID" value="GPUH_0000571001"/>
</dbReference>
<organism evidence="3">
    <name type="scientific">Gongylonema pulchrum</name>
    <dbReference type="NCBI Taxonomy" id="637853"/>
    <lineage>
        <taxon>Eukaryota</taxon>
        <taxon>Metazoa</taxon>
        <taxon>Ecdysozoa</taxon>
        <taxon>Nematoda</taxon>
        <taxon>Chromadorea</taxon>
        <taxon>Rhabditida</taxon>
        <taxon>Spirurina</taxon>
        <taxon>Spiruromorpha</taxon>
        <taxon>Spiruroidea</taxon>
        <taxon>Gongylonematidae</taxon>
        <taxon>Gongylonema</taxon>
    </lineage>
</organism>
<protein>
    <submittedName>
        <fullName evidence="3">Protein boule-like</fullName>
    </submittedName>
</protein>
<evidence type="ECO:0000313" key="3">
    <source>
        <dbReference type="WBParaSite" id="GPUH_0000571001-mRNA-1"/>
    </source>
</evidence>
<reference evidence="1 2" key="2">
    <citation type="submission" date="2018-11" db="EMBL/GenBank/DDBJ databases">
        <authorList>
            <consortium name="Pathogen Informatics"/>
        </authorList>
    </citation>
    <scope>NUCLEOTIDE SEQUENCE [LARGE SCALE GENOMIC DNA]</scope>
</reference>
<gene>
    <name evidence="1" type="ORF">GPUH_LOCUS5702</name>
</gene>
<accession>A0A183DAG1</accession>